<dbReference type="EMBL" id="UOGL01000164">
    <property type="protein sequence ID" value="VAX38105.1"/>
    <property type="molecule type" value="Genomic_DNA"/>
</dbReference>
<reference evidence="2" key="1">
    <citation type="submission" date="2018-06" db="EMBL/GenBank/DDBJ databases">
        <authorList>
            <person name="Zhirakovskaya E."/>
        </authorList>
    </citation>
    <scope>NUCLEOTIDE SEQUENCE</scope>
</reference>
<proteinExistence type="predicted"/>
<dbReference type="InterPro" id="IPR043166">
    <property type="entry name" value="LarA-like_C"/>
</dbReference>
<dbReference type="Gene3D" id="3.90.226.30">
    <property type="match status" value="1"/>
</dbReference>
<sequence length="412" mass="44954">MSVTKTQLVSLPFGKEEMFSCEMATENVVACQTGPRATTRLQEKLIARLRSPIDLPSLENCLLPEDLVALALEPHTPCAPDLIAGIWTVLNECGVPADHITIVQTFDPIPETPPDDPRCLLPEEIREVIKWKLHIPADEESCAYIATTSSGERVYLAREIVEADFVMTVGQIAFNSVIGFSGTNSVFYPGLSTKEALQKSLGQGHLELGPEEIRPLRQKVDEIGWLLGTLFSVQVIPSAGGGVYHLLAGNMDSVMKQGKELLSQHWLINLPKRPETLLLAIDEGVAGEGWRQIGAALASARRLVNRGGRVILLTTHSEPISSGVALLQQSETPSKALKKLRKELPSDLIAASQIAQAAEWADIYLLSNLPNDLVENLFFIPLDNVSDAVRLLTQADNTLFLSSAQHTFGCIE</sequence>
<dbReference type="Pfam" id="PF09861">
    <property type="entry name" value="Lar_N"/>
    <property type="match status" value="1"/>
</dbReference>
<dbReference type="InterPro" id="IPR018657">
    <property type="entry name" value="LarA-like_N"/>
</dbReference>
<protein>
    <recommendedName>
        <fullName evidence="1">LarA-like N-terminal domain-containing protein</fullName>
    </recommendedName>
</protein>
<dbReference type="PANTHER" id="PTHR33171:SF17">
    <property type="entry name" value="LARA-LIKE N-TERMINAL DOMAIN-CONTAINING PROTEIN"/>
    <property type="match status" value="1"/>
</dbReference>
<evidence type="ECO:0000313" key="2">
    <source>
        <dbReference type="EMBL" id="VAX38105.1"/>
    </source>
</evidence>
<organism evidence="2">
    <name type="scientific">hydrothermal vent metagenome</name>
    <dbReference type="NCBI Taxonomy" id="652676"/>
    <lineage>
        <taxon>unclassified sequences</taxon>
        <taxon>metagenomes</taxon>
        <taxon>ecological metagenomes</taxon>
    </lineage>
</organism>
<dbReference type="PANTHER" id="PTHR33171">
    <property type="entry name" value="LAR_N DOMAIN-CONTAINING PROTEIN"/>
    <property type="match status" value="1"/>
</dbReference>
<dbReference type="Gene3D" id="3.40.50.11440">
    <property type="match status" value="1"/>
</dbReference>
<gene>
    <name evidence="2" type="ORF">MNBD_PLANCTO02-1938</name>
</gene>
<evidence type="ECO:0000259" key="1">
    <source>
        <dbReference type="Pfam" id="PF09861"/>
    </source>
</evidence>
<dbReference type="GO" id="GO:0050043">
    <property type="term" value="F:lactate racemase activity"/>
    <property type="evidence" value="ECO:0007669"/>
    <property type="project" value="InterPro"/>
</dbReference>
<name>A0A3B1DZP9_9ZZZZ</name>
<dbReference type="InterPro" id="IPR048068">
    <property type="entry name" value="LarA-like"/>
</dbReference>
<dbReference type="AlphaFoldDB" id="A0A3B1DZP9"/>
<accession>A0A3B1DZP9</accession>
<feature type="domain" description="LarA-like N-terminal" evidence="1">
    <location>
        <begin position="17"/>
        <end position="199"/>
    </location>
</feature>